<dbReference type="Proteomes" id="UP001242732">
    <property type="component" value="Chromosome"/>
</dbReference>
<protein>
    <submittedName>
        <fullName evidence="8">GtrA family protein</fullName>
    </submittedName>
</protein>
<reference evidence="8 9" key="1">
    <citation type="submission" date="2023-06" db="EMBL/GenBank/DDBJ databases">
        <authorList>
            <person name="Ham H."/>
            <person name="Park D.S."/>
        </authorList>
    </citation>
    <scope>NUCLEOTIDE SEQUENCE [LARGE SCALE GENOMIC DNA]</scope>
    <source>
        <strain evidence="8 9">KACC 17005</strain>
    </source>
</reference>
<accession>A0ABY9ANG2</accession>
<dbReference type="InterPro" id="IPR051401">
    <property type="entry name" value="GtrA_CellWall_Glycosyl"/>
</dbReference>
<dbReference type="PANTHER" id="PTHR38459">
    <property type="entry name" value="PROPHAGE BACTOPRENOL-LINKED GLUCOSE TRANSLOCASE HOMOLOG"/>
    <property type="match status" value="1"/>
</dbReference>
<dbReference type="EMBL" id="CP127363">
    <property type="protein sequence ID" value="WIY48445.1"/>
    <property type="molecule type" value="Genomic_DNA"/>
</dbReference>
<gene>
    <name evidence="8" type="ORF">QRO08_21910</name>
</gene>
<dbReference type="Pfam" id="PF04138">
    <property type="entry name" value="GtrA_DPMS_TM"/>
    <property type="match status" value="1"/>
</dbReference>
<feature type="transmembrane region" description="Helical" evidence="6">
    <location>
        <begin position="20"/>
        <end position="43"/>
    </location>
</feature>
<proteinExistence type="inferred from homology"/>
<evidence type="ECO:0000256" key="3">
    <source>
        <dbReference type="ARBA" id="ARBA00022692"/>
    </source>
</evidence>
<evidence type="ECO:0000256" key="1">
    <source>
        <dbReference type="ARBA" id="ARBA00004141"/>
    </source>
</evidence>
<evidence type="ECO:0000256" key="4">
    <source>
        <dbReference type="ARBA" id="ARBA00022989"/>
    </source>
</evidence>
<keyword evidence="4 6" id="KW-1133">Transmembrane helix</keyword>
<name>A0ABY9ANG2_PARCI</name>
<feature type="transmembrane region" description="Helical" evidence="6">
    <location>
        <begin position="49"/>
        <end position="74"/>
    </location>
</feature>
<keyword evidence="3 6" id="KW-0812">Transmembrane</keyword>
<dbReference type="GeneID" id="79790312"/>
<keyword evidence="9" id="KW-1185">Reference proteome</keyword>
<evidence type="ECO:0000313" key="8">
    <source>
        <dbReference type="EMBL" id="WIY48445.1"/>
    </source>
</evidence>
<evidence type="ECO:0000313" key="9">
    <source>
        <dbReference type="Proteomes" id="UP001242732"/>
    </source>
</evidence>
<feature type="transmembrane region" description="Helical" evidence="6">
    <location>
        <begin position="86"/>
        <end position="107"/>
    </location>
</feature>
<evidence type="ECO:0000259" key="7">
    <source>
        <dbReference type="Pfam" id="PF04138"/>
    </source>
</evidence>
<organism evidence="8 9">
    <name type="scientific">Paracidovorax citrulli</name>
    <name type="common">Acidovorax citrulli</name>
    <dbReference type="NCBI Taxonomy" id="80869"/>
    <lineage>
        <taxon>Bacteria</taxon>
        <taxon>Pseudomonadati</taxon>
        <taxon>Pseudomonadota</taxon>
        <taxon>Betaproteobacteria</taxon>
        <taxon>Burkholderiales</taxon>
        <taxon>Comamonadaceae</taxon>
        <taxon>Paracidovorax</taxon>
    </lineage>
</organism>
<evidence type="ECO:0000256" key="2">
    <source>
        <dbReference type="ARBA" id="ARBA00009399"/>
    </source>
</evidence>
<sequence length="144" mass="15276">MTLPRPSSPAVLLRRLPQGVQFVLVGGAAAATHLGTMGLLVALAGMPPLAANVLAFLVAFAVSYNGHALLTFAASRRRGPTAMARYFAVACLTFAANELMYFTALHILHWHYFWSQAGVLVLVALGTFVLSKFWAFKAPSGSGA</sequence>
<dbReference type="PANTHER" id="PTHR38459:SF1">
    <property type="entry name" value="PROPHAGE BACTOPRENOL-LINKED GLUCOSE TRANSLOCASE HOMOLOG"/>
    <property type="match status" value="1"/>
</dbReference>
<comment type="similarity">
    <text evidence="2">Belongs to the GtrA family.</text>
</comment>
<evidence type="ECO:0000256" key="6">
    <source>
        <dbReference type="SAM" id="Phobius"/>
    </source>
</evidence>
<evidence type="ECO:0000256" key="5">
    <source>
        <dbReference type="ARBA" id="ARBA00023136"/>
    </source>
</evidence>
<feature type="domain" description="GtrA/DPMS transmembrane" evidence="7">
    <location>
        <begin position="21"/>
        <end position="136"/>
    </location>
</feature>
<feature type="transmembrane region" description="Helical" evidence="6">
    <location>
        <begin position="113"/>
        <end position="135"/>
    </location>
</feature>
<keyword evidence="5 6" id="KW-0472">Membrane</keyword>
<dbReference type="RefSeq" id="WP_017439121.1">
    <property type="nucleotide sequence ID" value="NZ_CP023687.1"/>
</dbReference>
<dbReference type="InterPro" id="IPR007267">
    <property type="entry name" value="GtrA_DPMS_TM"/>
</dbReference>
<comment type="subcellular location">
    <subcellularLocation>
        <location evidence="1">Membrane</location>
        <topology evidence="1">Multi-pass membrane protein</topology>
    </subcellularLocation>
</comment>